<dbReference type="InParanoid" id="A2E788"/>
<dbReference type="InterPro" id="IPR035983">
    <property type="entry name" value="Hect_E3_ubiquitin_ligase"/>
</dbReference>
<dbReference type="PANTHER" id="PTHR45670">
    <property type="entry name" value="E3 UBIQUITIN-PROTEIN LIGASE TRIP12"/>
    <property type="match status" value="1"/>
</dbReference>
<dbReference type="VEuPathDB" id="TrichDB:TVAG_248520"/>
<evidence type="ECO:0000313" key="5">
    <source>
        <dbReference type="EMBL" id="EAY11485.1"/>
    </source>
</evidence>
<feature type="active site" description="Glycyl thioester intermediate" evidence="3">
    <location>
        <position position="42"/>
    </location>
</feature>
<dbReference type="GO" id="GO:0061630">
    <property type="term" value="F:ubiquitin protein ligase activity"/>
    <property type="evidence" value="ECO:0007669"/>
    <property type="project" value="InterPro"/>
</dbReference>
<dbReference type="VEuPathDB" id="TrichDB:TVAGG3_0283760"/>
<dbReference type="PROSITE" id="PS50237">
    <property type="entry name" value="HECT"/>
    <property type="match status" value="1"/>
</dbReference>
<keyword evidence="1" id="KW-0808">Transferase</keyword>
<name>A2E788_TRIV3</name>
<keyword evidence="6" id="KW-1185">Reference proteome</keyword>
<reference evidence="5" key="1">
    <citation type="submission" date="2006-10" db="EMBL/GenBank/DDBJ databases">
        <authorList>
            <person name="Amadeo P."/>
            <person name="Zhao Q."/>
            <person name="Wortman J."/>
            <person name="Fraser-Liggett C."/>
            <person name="Carlton J."/>
        </authorList>
    </citation>
    <scope>NUCLEOTIDE SEQUENCE</scope>
    <source>
        <strain evidence="5">G3</strain>
    </source>
</reference>
<dbReference type="OrthoDB" id="412600at2759"/>
<organism evidence="5 6">
    <name type="scientific">Trichomonas vaginalis (strain ATCC PRA-98 / G3)</name>
    <dbReference type="NCBI Taxonomy" id="412133"/>
    <lineage>
        <taxon>Eukaryota</taxon>
        <taxon>Metamonada</taxon>
        <taxon>Parabasalia</taxon>
        <taxon>Trichomonadida</taxon>
        <taxon>Trichomonadidae</taxon>
        <taxon>Trichomonas</taxon>
    </lineage>
</organism>
<evidence type="ECO:0000259" key="4">
    <source>
        <dbReference type="PROSITE" id="PS50237"/>
    </source>
</evidence>
<keyword evidence="2 3" id="KW-0833">Ubl conjugation pathway</keyword>
<evidence type="ECO:0000313" key="6">
    <source>
        <dbReference type="Proteomes" id="UP000001542"/>
    </source>
</evidence>
<dbReference type="STRING" id="5722.A2E788"/>
<dbReference type="Proteomes" id="UP000001542">
    <property type="component" value="Unassembled WGS sequence"/>
</dbReference>
<proteinExistence type="predicted"/>
<dbReference type="GO" id="GO:0006511">
    <property type="term" value="P:ubiquitin-dependent protein catabolic process"/>
    <property type="evidence" value="ECO:0007669"/>
    <property type="project" value="InterPro"/>
</dbReference>
<protein>
    <recommendedName>
        <fullName evidence="4">HECT domain-containing protein</fullName>
    </recommendedName>
</protein>
<sequence>MTGFTRFPPGGLSSISPKITVNMRFMDEGQLPNNELPTVSTCSHIIKIPEYETKEILP</sequence>
<dbReference type="RefSeq" id="XP_001323708.1">
    <property type="nucleotide sequence ID" value="XM_001323673.1"/>
</dbReference>
<dbReference type="Gene3D" id="3.30.2410.10">
    <property type="entry name" value="Hect, E3 ligase catalytic domain"/>
    <property type="match status" value="1"/>
</dbReference>
<dbReference type="EMBL" id="DS113318">
    <property type="protein sequence ID" value="EAY11485.1"/>
    <property type="molecule type" value="Genomic_DNA"/>
</dbReference>
<evidence type="ECO:0000256" key="2">
    <source>
        <dbReference type="ARBA" id="ARBA00022786"/>
    </source>
</evidence>
<dbReference type="SUPFAM" id="SSF56204">
    <property type="entry name" value="Hect, E3 ligase catalytic domain"/>
    <property type="match status" value="1"/>
</dbReference>
<dbReference type="InterPro" id="IPR045322">
    <property type="entry name" value="HECTD1/TRIP12-like"/>
</dbReference>
<feature type="domain" description="HECT" evidence="4">
    <location>
        <begin position="1"/>
        <end position="58"/>
    </location>
</feature>
<dbReference type="AlphaFoldDB" id="A2E788"/>
<dbReference type="InterPro" id="IPR000569">
    <property type="entry name" value="HECT_dom"/>
</dbReference>
<reference evidence="5" key="2">
    <citation type="journal article" date="2007" name="Science">
        <title>Draft genome sequence of the sexually transmitted pathogen Trichomonas vaginalis.</title>
        <authorList>
            <person name="Carlton J.M."/>
            <person name="Hirt R.P."/>
            <person name="Silva J.C."/>
            <person name="Delcher A.L."/>
            <person name="Schatz M."/>
            <person name="Zhao Q."/>
            <person name="Wortman J.R."/>
            <person name="Bidwell S.L."/>
            <person name="Alsmark U.C.M."/>
            <person name="Besteiro S."/>
            <person name="Sicheritz-Ponten T."/>
            <person name="Noel C.J."/>
            <person name="Dacks J.B."/>
            <person name="Foster P.G."/>
            <person name="Simillion C."/>
            <person name="Van de Peer Y."/>
            <person name="Miranda-Saavedra D."/>
            <person name="Barton G.J."/>
            <person name="Westrop G.D."/>
            <person name="Mueller S."/>
            <person name="Dessi D."/>
            <person name="Fiori P.L."/>
            <person name="Ren Q."/>
            <person name="Paulsen I."/>
            <person name="Zhang H."/>
            <person name="Bastida-Corcuera F.D."/>
            <person name="Simoes-Barbosa A."/>
            <person name="Brown M.T."/>
            <person name="Hayes R.D."/>
            <person name="Mukherjee M."/>
            <person name="Okumura C.Y."/>
            <person name="Schneider R."/>
            <person name="Smith A.J."/>
            <person name="Vanacova S."/>
            <person name="Villalvazo M."/>
            <person name="Haas B.J."/>
            <person name="Pertea M."/>
            <person name="Feldblyum T.V."/>
            <person name="Utterback T.R."/>
            <person name="Shu C.L."/>
            <person name="Osoegawa K."/>
            <person name="de Jong P.J."/>
            <person name="Hrdy I."/>
            <person name="Horvathova L."/>
            <person name="Zubacova Z."/>
            <person name="Dolezal P."/>
            <person name="Malik S.B."/>
            <person name="Logsdon J.M. Jr."/>
            <person name="Henze K."/>
            <person name="Gupta A."/>
            <person name="Wang C.C."/>
            <person name="Dunne R.L."/>
            <person name="Upcroft J.A."/>
            <person name="Upcroft P."/>
            <person name="White O."/>
            <person name="Salzberg S.L."/>
            <person name="Tang P."/>
            <person name="Chiu C.-H."/>
            <person name="Lee Y.-S."/>
            <person name="Embley T.M."/>
            <person name="Coombs G.H."/>
            <person name="Mottram J.C."/>
            <person name="Tachezy J."/>
            <person name="Fraser-Liggett C.M."/>
            <person name="Johnson P.J."/>
        </authorList>
    </citation>
    <scope>NUCLEOTIDE SEQUENCE [LARGE SCALE GENOMIC DNA]</scope>
    <source>
        <strain evidence="5">G3</strain>
    </source>
</reference>
<dbReference type="Pfam" id="PF00632">
    <property type="entry name" value="HECT"/>
    <property type="match status" value="1"/>
</dbReference>
<evidence type="ECO:0000256" key="1">
    <source>
        <dbReference type="ARBA" id="ARBA00022679"/>
    </source>
</evidence>
<dbReference type="SMR" id="A2E788"/>
<dbReference type="KEGG" id="tva:4769439"/>
<gene>
    <name evidence="5" type="ORF">TVAG_248520</name>
</gene>
<dbReference type="PANTHER" id="PTHR45670:SF1">
    <property type="entry name" value="E3 UBIQUITIN-PROTEIN LIGASE HECTD1"/>
    <property type="match status" value="1"/>
</dbReference>
<accession>A2E788</accession>
<evidence type="ECO:0000256" key="3">
    <source>
        <dbReference type="PROSITE-ProRule" id="PRU00104"/>
    </source>
</evidence>